<feature type="domain" description="Wall-associated receptor kinase" evidence="7">
    <location>
        <begin position="153"/>
        <end position="204"/>
    </location>
</feature>
<feature type="domain" description="Wall-associated receptor kinase galacturonan-binding" evidence="8">
    <location>
        <begin position="21"/>
        <end position="80"/>
    </location>
</feature>
<keyword evidence="2" id="KW-0723">Serine/threonine-protein kinase</keyword>
<protein>
    <recommendedName>
        <fullName evidence="11">Wall-associated receptor kinase</fullName>
    </recommendedName>
</protein>
<dbReference type="PANTHER" id="PTHR33491">
    <property type="entry name" value="OSJNBA0016N04.9 PROTEIN"/>
    <property type="match status" value="1"/>
</dbReference>
<dbReference type="AlphaFoldDB" id="A0AA88D596"/>
<evidence type="ECO:0000256" key="6">
    <source>
        <dbReference type="ARBA" id="ARBA00023180"/>
    </source>
</evidence>
<dbReference type="GO" id="GO:0030247">
    <property type="term" value="F:polysaccharide binding"/>
    <property type="evidence" value="ECO:0007669"/>
    <property type="project" value="InterPro"/>
</dbReference>
<keyword evidence="10" id="KW-1185">Reference proteome</keyword>
<dbReference type="GO" id="GO:0016020">
    <property type="term" value="C:membrane"/>
    <property type="evidence" value="ECO:0007669"/>
    <property type="project" value="UniProtKB-SubCell"/>
</dbReference>
<evidence type="ECO:0000256" key="3">
    <source>
        <dbReference type="ARBA" id="ARBA00022679"/>
    </source>
</evidence>
<dbReference type="Pfam" id="PF08488">
    <property type="entry name" value="WAK"/>
    <property type="match status" value="1"/>
</dbReference>
<dbReference type="InterPro" id="IPR025287">
    <property type="entry name" value="WAK_GUB"/>
</dbReference>
<sequence>MAATTTTISSATTEVKTPPDCNRTCGTVEVPYPFGIDDPNCAKNEDFMLNCNRTLSAPTLFAGENIQVVNISVENGTLNVLIDTATRCYNETGGVTYEFDQHITLGDRFTFSSTENKLVVLGCDTFALMSDIEGRFSSGCISLCGEPINVTEERSCSGFGCCQTVLPKNLKTLSISLASVFNHNNTWDVNPCDFAFLVDQRSFDVSKMRLDFGPLELENSSLLLDWVVDNKTCEAARLNIGSSNYACGENTNCSYSDNAQGYRCHCLKGFRGNPYLQQGCQVFF</sequence>
<keyword evidence="6" id="KW-0325">Glycoprotein</keyword>
<gene>
    <name evidence="9" type="ORF">TIFTF001_012487</name>
</gene>
<dbReference type="InterPro" id="IPR013695">
    <property type="entry name" value="WAK"/>
</dbReference>
<feature type="non-terminal residue" evidence="9">
    <location>
        <position position="1"/>
    </location>
</feature>
<evidence type="ECO:0000256" key="4">
    <source>
        <dbReference type="ARBA" id="ARBA00022729"/>
    </source>
</evidence>
<keyword evidence="3" id="KW-0808">Transferase</keyword>
<keyword evidence="5" id="KW-1015">Disulfide bond</keyword>
<dbReference type="EMBL" id="BTGU01000016">
    <property type="protein sequence ID" value="GMN43286.1"/>
    <property type="molecule type" value="Genomic_DNA"/>
</dbReference>
<name>A0AA88D596_FICCA</name>
<dbReference type="Proteomes" id="UP001187192">
    <property type="component" value="Unassembled WGS sequence"/>
</dbReference>
<accession>A0AA88D596</accession>
<evidence type="ECO:0000256" key="1">
    <source>
        <dbReference type="ARBA" id="ARBA00004479"/>
    </source>
</evidence>
<organism evidence="9 10">
    <name type="scientific">Ficus carica</name>
    <name type="common">Common fig</name>
    <dbReference type="NCBI Taxonomy" id="3494"/>
    <lineage>
        <taxon>Eukaryota</taxon>
        <taxon>Viridiplantae</taxon>
        <taxon>Streptophyta</taxon>
        <taxon>Embryophyta</taxon>
        <taxon>Tracheophyta</taxon>
        <taxon>Spermatophyta</taxon>
        <taxon>Magnoliopsida</taxon>
        <taxon>eudicotyledons</taxon>
        <taxon>Gunneridae</taxon>
        <taxon>Pentapetalae</taxon>
        <taxon>rosids</taxon>
        <taxon>fabids</taxon>
        <taxon>Rosales</taxon>
        <taxon>Moraceae</taxon>
        <taxon>Ficeae</taxon>
        <taxon>Ficus</taxon>
    </lineage>
</organism>
<keyword evidence="2" id="KW-0418">Kinase</keyword>
<comment type="caution">
    <text evidence="9">The sequence shown here is derived from an EMBL/GenBank/DDBJ whole genome shotgun (WGS) entry which is preliminary data.</text>
</comment>
<dbReference type="Pfam" id="PF13947">
    <property type="entry name" value="GUB_WAK_bind"/>
    <property type="match status" value="1"/>
</dbReference>
<evidence type="ECO:0000313" key="9">
    <source>
        <dbReference type="EMBL" id="GMN43286.1"/>
    </source>
</evidence>
<evidence type="ECO:0000259" key="7">
    <source>
        <dbReference type="Pfam" id="PF08488"/>
    </source>
</evidence>
<evidence type="ECO:0000259" key="8">
    <source>
        <dbReference type="Pfam" id="PF13947"/>
    </source>
</evidence>
<reference evidence="9" key="1">
    <citation type="submission" date="2023-07" db="EMBL/GenBank/DDBJ databases">
        <title>draft genome sequence of fig (Ficus carica).</title>
        <authorList>
            <person name="Takahashi T."/>
            <person name="Nishimura K."/>
        </authorList>
    </citation>
    <scope>NUCLEOTIDE SEQUENCE</scope>
</reference>
<proteinExistence type="predicted"/>
<dbReference type="GO" id="GO:0004674">
    <property type="term" value="F:protein serine/threonine kinase activity"/>
    <property type="evidence" value="ECO:0007669"/>
    <property type="project" value="UniProtKB-KW"/>
</dbReference>
<evidence type="ECO:0000256" key="5">
    <source>
        <dbReference type="ARBA" id="ARBA00023157"/>
    </source>
</evidence>
<keyword evidence="4" id="KW-0732">Signal</keyword>
<evidence type="ECO:0000313" key="10">
    <source>
        <dbReference type="Proteomes" id="UP001187192"/>
    </source>
</evidence>
<evidence type="ECO:0000256" key="2">
    <source>
        <dbReference type="ARBA" id="ARBA00022527"/>
    </source>
</evidence>
<evidence type="ECO:0008006" key="11">
    <source>
        <dbReference type="Google" id="ProtNLM"/>
    </source>
</evidence>
<comment type="subcellular location">
    <subcellularLocation>
        <location evidence="1">Membrane</location>
        <topology evidence="1">Single-pass type I membrane protein</topology>
    </subcellularLocation>
</comment>